<reference evidence="2 3" key="1">
    <citation type="submission" date="2019-03" db="EMBL/GenBank/DDBJ databases">
        <title>Genomic Encyclopedia of Type Strains, Phase IV (KMG-IV): sequencing the most valuable type-strain genomes for metagenomic binning, comparative biology and taxonomic classification.</title>
        <authorList>
            <person name="Goeker M."/>
        </authorList>
    </citation>
    <scope>NUCLEOTIDE SEQUENCE [LARGE SCALE GENOMIC DNA]</scope>
    <source>
        <strain evidence="2 3">DSM 14836</strain>
    </source>
</reference>
<keyword evidence="3" id="KW-1185">Reference proteome</keyword>
<dbReference type="AlphaFoldDB" id="A0A4R2NTF9"/>
<dbReference type="InterPro" id="IPR006497">
    <property type="entry name" value="Phage_lambda_VrpO_N"/>
</dbReference>
<dbReference type="Gene3D" id="1.10.10.10">
    <property type="entry name" value="Winged helix-like DNA-binding domain superfamily/Winged helix DNA-binding domain"/>
    <property type="match status" value="1"/>
</dbReference>
<sequence length="164" mass="18734">MNYKETTQLPNSLIDIHLKNLSEKELKILLLIIRQTIGFTDGKGGRKKREWLSQKFIANRTGLSYKSISLGIHQLISKKLIIATNKKGAILSEPEARKGCLRIFYASTYFEINPSVESSKNPITKGNTIKLTYKKLSDSNSLKKINKRLSDWERYCQLTGRNSN</sequence>
<comment type="caution">
    <text evidence="2">The sequence shown here is derived from an EMBL/GenBank/DDBJ whole genome shotgun (WGS) entry which is preliminary data.</text>
</comment>
<dbReference type="EMBL" id="SLXM01000004">
    <property type="protein sequence ID" value="TCP25122.1"/>
    <property type="molecule type" value="Genomic_DNA"/>
</dbReference>
<name>A0A4R2NTF9_9FLAO</name>
<dbReference type="Proteomes" id="UP000294564">
    <property type="component" value="Unassembled WGS sequence"/>
</dbReference>
<feature type="domain" description="Bacteriophage lambda Replication protein O N-terminal" evidence="1">
    <location>
        <begin position="7"/>
        <end position="87"/>
    </location>
</feature>
<organism evidence="2 3">
    <name type="scientific">Tenacibaculum skagerrakense</name>
    <dbReference type="NCBI Taxonomy" id="186571"/>
    <lineage>
        <taxon>Bacteria</taxon>
        <taxon>Pseudomonadati</taxon>
        <taxon>Bacteroidota</taxon>
        <taxon>Flavobacteriia</taxon>
        <taxon>Flavobacteriales</taxon>
        <taxon>Flavobacteriaceae</taxon>
        <taxon>Tenacibaculum</taxon>
    </lineage>
</organism>
<evidence type="ECO:0000259" key="1">
    <source>
        <dbReference type="Pfam" id="PF04492"/>
    </source>
</evidence>
<dbReference type="InterPro" id="IPR036388">
    <property type="entry name" value="WH-like_DNA-bd_sf"/>
</dbReference>
<gene>
    <name evidence="2" type="ORF">EV195_104154</name>
</gene>
<dbReference type="GO" id="GO:0006260">
    <property type="term" value="P:DNA replication"/>
    <property type="evidence" value="ECO:0007669"/>
    <property type="project" value="InterPro"/>
</dbReference>
<dbReference type="Pfam" id="PF04492">
    <property type="entry name" value="Phage_rep_O"/>
    <property type="match status" value="1"/>
</dbReference>
<protein>
    <submittedName>
        <fullName evidence="2">Phage replication protein O</fullName>
    </submittedName>
</protein>
<dbReference type="OrthoDB" id="1438878at2"/>
<dbReference type="RefSeq" id="WP_132794507.1">
    <property type="nucleotide sequence ID" value="NZ_SLXM01000004.1"/>
</dbReference>
<evidence type="ECO:0000313" key="2">
    <source>
        <dbReference type="EMBL" id="TCP25122.1"/>
    </source>
</evidence>
<accession>A0A4R2NTF9</accession>
<evidence type="ECO:0000313" key="3">
    <source>
        <dbReference type="Proteomes" id="UP000294564"/>
    </source>
</evidence>
<proteinExistence type="predicted"/>